<dbReference type="SUPFAM" id="SSF53067">
    <property type="entry name" value="Actin-like ATPase domain"/>
    <property type="match status" value="2"/>
</dbReference>
<keyword evidence="2" id="KW-1185">Reference proteome</keyword>
<evidence type="ECO:0008006" key="3">
    <source>
        <dbReference type="Google" id="ProtNLM"/>
    </source>
</evidence>
<dbReference type="EMBL" id="ML986758">
    <property type="protein sequence ID" value="KAF2258543.1"/>
    <property type="molecule type" value="Genomic_DNA"/>
</dbReference>
<gene>
    <name evidence="1" type="ORF">CC78DRAFT_621736</name>
</gene>
<comment type="caution">
    <text evidence="1">The sequence shown here is derived from an EMBL/GenBank/DDBJ whole genome shotgun (WGS) entry which is preliminary data.</text>
</comment>
<organism evidence="1 2">
    <name type="scientific">Lojkania enalia</name>
    <dbReference type="NCBI Taxonomy" id="147567"/>
    <lineage>
        <taxon>Eukaryota</taxon>
        <taxon>Fungi</taxon>
        <taxon>Dikarya</taxon>
        <taxon>Ascomycota</taxon>
        <taxon>Pezizomycotina</taxon>
        <taxon>Dothideomycetes</taxon>
        <taxon>Pleosporomycetidae</taxon>
        <taxon>Pleosporales</taxon>
        <taxon>Pleosporales incertae sedis</taxon>
        <taxon>Lojkania</taxon>
    </lineage>
</organism>
<dbReference type="OrthoDB" id="2963168at2759"/>
<dbReference type="PANTHER" id="PTHR14187">
    <property type="entry name" value="ALPHA KINASE/ELONGATION FACTOR 2 KINASE"/>
    <property type="match status" value="1"/>
</dbReference>
<evidence type="ECO:0000313" key="1">
    <source>
        <dbReference type="EMBL" id="KAF2258543.1"/>
    </source>
</evidence>
<protein>
    <recommendedName>
        <fullName evidence="3">Actin-like ATPase domain-containing protein</fullName>
    </recommendedName>
</protein>
<name>A0A9P4K0P2_9PLEO</name>
<accession>A0A9P4K0P2</accession>
<dbReference type="AlphaFoldDB" id="A0A9P4K0P2"/>
<dbReference type="Gene3D" id="3.30.420.40">
    <property type="match status" value="1"/>
</dbReference>
<proteinExistence type="predicted"/>
<dbReference type="InterPro" id="IPR043129">
    <property type="entry name" value="ATPase_NBD"/>
</dbReference>
<dbReference type="CDD" id="cd10170">
    <property type="entry name" value="ASKHA_NBD_HSP70"/>
    <property type="match status" value="1"/>
</dbReference>
<dbReference type="PANTHER" id="PTHR14187:SF5">
    <property type="entry name" value="HEAT SHOCK 70 KDA PROTEIN 12A"/>
    <property type="match status" value="1"/>
</dbReference>
<reference evidence="2" key="1">
    <citation type="journal article" date="2020" name="Stud. Mycol.">
        <title>101 Dothideomycetes genomes: A test case for predicting lifestyles and emergence of pathogens.</title>
        <authorList>
            <person name="Haridas S."/>
            <person name="Albert R."/>
            <person name="Binder M."/>
            <person name="Bloem J."/>
            <person name="LaButti K."/>
            <person name="Salamov A."/>
            <person name="Andreopoulos B."/>
            <person name="Baker S."/>
            <person name="Barry K."/>
            <person name="Bills G."/>
            <person name="Bluhm B."/>
            <person name="Cannon C."/>
            <person name="Castanera R."/>
            <person name="Culley D."/>
            <person name="Daum C."/>
            <person name="Ezra D."/>
            <person name="Gonzalez J."/>
            <person name="Henrissat B."/>
            <person name="Kuo A."/>
            <person name="Liang C."/>
            <person name="Lipzen A."/>
            <person name="Lutzoni F."/>
            <person name="Magnuson J."/>
            <person name="Mondo S."/>
            <person name="Nolan M."/>
            <person name="Ohm R."/>
            <person name="Pangilinan J."/>
            <person name="Park H.-J."/>
            <person name="Ramirez L."/>
            <person name="Alfaro M."/>
            <person name="Sun H."/>
            <person name="Tritt A."/>
            <person name="Yoshinaga Y."/>
            <person name="Zwiers L.-H."/>
            <person name="Turgeon B."/>
            <person name="Goodwin S."/>
            <person name="Spatafora J."/>
            <person name="Crous P."/>
            <person name="Grigoriev I."/>
        </authorList>
    </citation>
    <scope>NUCLEOTIDE SEQUENCE [LARGE SCALE GENOMIC DNA]</scope>
    <source>
        <strain evidence="2">CBS 304.66</strain>
    </source>
</reference>
<dbReference type="Proteomes" id="UP000800093">
    <property type="component" value="Unassembled WGS sequence"/>
</dbReference>
<sequence>MPGPTIHARHDGVRRPYMIIAIDFGTTFSGVCWTWSGDLQHVHTVQSWDDDTDSAKVPSRIQFDGRVPIAWGFGLEESRTTFEWFKLILDYENLPLEIQSSQRVQQAHNKLAQWSGEDPTKAAVKVTARYLRMLWKHAIAVIRNQEGQTWIDGMSCKVVITRPAIWSNKASARTRKAAEWAILREQGPFASIDMQMISEPEAAAQAILQAPAVARRPDVTRPGDIYLICDAGGGTVDVISYTVRTLNPLKLDECVEGNGDLCGAIFVDDAFERDLQIKVGQQNWATLSNDERTRVLDHWERNIKRRFDPTRTLRRVIDVPEFGSFTYTHDNIAGLFHTSCTKARVLVKQQVDQILLRGTLPKAIVLVGGMGSSKYLAHLLKAEYADRIEIRHSTGFDTWSAVCRGAVMAVVEYVVVSRISRLHYGFSYDAVYDANDPEHTIDRVIWDHHEQRNLVAGKMEWVVNKGESIEHINPKRHSARQYIEFPEEIAYNRFATDIWVCDRDEAPTWKSSVGQENRPSPGVRLLCRLVSQLDRPFEALPSFVNPQNISYRVVDIDIVMFPNGNALEFAIYFQGRTLPTEVQWPDGGSSGQRVAIEVDD</sequence>
<evidence type="ECO:0000313" key="2">
    <source>
        <dbReference type="Proteomes" id="UP000800093"/>
    </source>
</evidence>